<keyword evidence="2" id="KW-0812">Transmembrane</keyword>
<dbReference type="Proteomes" id="UP000295703">
    <property type="component" value="Unassembled WGS sequence"/>
</dbReference>
<feature type="compositionally biased region" description="Polar residues" evidence="5">
    <location>
        <begin position="318"/>
        <end position="328"/>
    </location>
</feature>
<proteinExistence type="predicted"/>
<evidence type="ECO:0000313" key="7">
    <source>
        <dbReference type="EMBL" id="TDZ54255.1"/>
    </source>
</evidence>
<sequence>MPPRRKQRKDEDDDAPVLTRSVAVSSDLPWLASRYDSSYGSAPSALPRNNLSGQFRNLQDIVQDALVDAESDEERRPRGSKSIPMSNAPTSAPTPKPKPKTKTKQKSALLQPESSSNFGPEISNSSDASASTPEVGRGQNTPRRNPTRTVNTGTLLSNLGWPRVTGTPDSTRTFGQESSLFGGAELRSTPSRSPNPDILPTTEGEESPIEEDSYPARRSPTKRLFPPRGESSMPPRGQTQVGLRGHVGSPNLMVADHPAPALQPVSRHNVARDSYRNVPDQSFQQHNQANGRPAWNGNVSTEAIPRYNTTHDTYRNVPTHSFQQNGQANEPAANHRANSAQQNGGERSQGHSLFGSLMQDSIDQERRVDRAQQAKLHSERRRRLATHPYVYEIVYKVTKLPRPRWPGRVSDDSDSDGSVAFDMRSRQTPTEELPWGSWLLFRLADAFVAVLDLLFPDTPWYQRPAYIMLAVLVGWLLSRLLSTSDAGSDVLGWLGFSGFNAGLRVPLWMSRPSTIFSDDESREIQRQQRDHDYEITKLTKSSNLHDGSLSKLEGIVPKVVHLKLDKNGRPIIAQEFWHALRDLMKGDREILTIDRGRNGYYHISDEHWRATKDRLSQDPVYQKAASPPQPGTSPADVENIFESKLAKTWEKWLKNNDKRVAKILEPAFGTSIPDKIEKGLAQKLEQYVKNLYKDKKGTKDVVVTRDEFIRHLKGEFATHRNEIKAEALELQKKLEQQVQDAVQKAPEAGIARTELMQIIDERVRDAVANAGLEALAQGKITVNWQSQLRKEVNFLSRGRGTSIDAKHMSPVYKPQIKGKVGSLEWLDSTRRSPDVYPPARTLLRWDDEGDCWCGKESVSSKDGRPLGVFVGYLISHEIVPRYIVIEHILPTATLNPKAMPKDMDVWAYFADLDVRNRVEDFSASHFPSEINNSWLEDGWVKIAQFEYQATEGMDGAHVHQFSPELGNIGAATDQIIVRAVSNHGSDHTCIYRVRLYGDEKKLTW</sequence>
<evidence type="ECO:0000256" key="2">
    <source>
        <dbReference type="ARBA" id="ARBA00022692"/>
    </source>
</evidence>
<evidence type="ECO:0000256" key="5">
    <source>
        <dbReference type="SAM" id="MobiDB-lite"/>
    </source>
</evidence>
<feature type="domain" description="SUN" evidence="6">
    <location>
        <begin position="800"/>
        <end position="1000"/>
    </location>
</feature>
<dbReference type="Pfam" id="PF07738">
    <property type="entry name" value="Sad1_UNC"/>
    <property type="match status" value="1"/>
</dbReference>
<evidence type="ECO:0000259" key="6">
    <source>
        <dbReference type="PROSITE" id="PS51469"/>
    </source>
</evidence>
<dbReference type="EMBL" id="RYZW01000061">
    <property type="protein sequence ID" value="TDZ54255.1"/>
    <property type="molecule type" value="Genomic_DNA"/>
</dbReference>
<feature type="region of interest" description="Disordered" evidence="5">
    <location>
        <begin position="1"/>
        <end position="20"/>
    </location>
</feature>
<feature type="compositionally biased region" description="Polar residues" evidence="5">
    <location>
        <begin position="167"/>
        <end position="179"/>
    </location>
</feature>
<feature type="region of interest" description="Disordered" evidence="5">
    <location>
        <begin position="64"/>
        <end position="239"/>
    </location>
</feature>
<evidence type="ECO:0000256" key="1">
    <source>
        <dbReference type="ARBA" id="ARBA00004370"/>
    </source>
</evidence>
<feature type="region of interest" description="Disordered" evidence="5">
    <location>
        <begin position="318"/>
        <end position="352"/>
    </location>
</feature>
<accession>A0A4R8RFM4</accession>
<dbReference type="GO" id="GO:0043495">
    <property type="term" value="F:protein-membrane adaptor activity"/>
    <property type="evidence" value="ECO:0007669"/>
    <property type="project" value="TreeGrafter"/>
</dbReference>
<feature type="compositionally biased region" description="Low complexity" evidence="5">
    <location>
        <begin position="140"/>
        <end position="154"/>
    </location>
</feature>
<evidence type="ECO:0000256" key="4">
    <source>
        <dbReference type="ARBA" id="ARBA00023136"/>
    </source>
</evidence>
<dbReference type="AlphaFoldDB" id="A0A4R8RFM4"/>
<dbReference type="InterPro" id="IPR012919">
    <property type="entry name" value="SUN_dom"/>
</dbReference>
<feature type="compositionally biased region" description="Polar residues" evidence="5">
    <location>
        <begin position="336"/>
        <end position="346"/>
    </location>
</feature>
<comment type="subcellular location">
    <subcellularLocation>
        <location evidence="1">Membrane</location>
    </subcellularLocation>
</comment>
<keyword evidence="3" id="KW-1133">Transmembrane helix</keyword>
<keyword evidence="4" id="KW-0472">Membrane</keyword>
<protein>
    <recommendedName>
        <fullName evidence="6">SUN domain-containing protein</fullName>
    </recommendedName>
</protein>
<dbReference type="STRING" id="5466.A0A4R8RFM4"/>
<evidence type="ECO:0000313" key="8">
    <source>
        <dbReference type="Proteomes" id="UP000295703"/>
    </source>
</evidence>
<dbReference type="GO" id="GO:0034993">
    <property type="term" value="C:meiotic nuclear membrane microtubule tethering complex"/>
    <property type="evidence" value="ECO:0007669"/>
    <property type="project" value="TreeGrafter"/>
</dbReference>
<dbReference type="PANTHER" id="PTHR12911">
    <property type="entry name" value="SAD1/UNC-84-LIKE PROTEIN-RELATED"/>
    <property type="match status" value="1"/>
</dbReference>
<feature type="compositionally biased region" description="Polar residues" evidence="5">
    <location>
        <begin position="112"/>
        <end position="132"/>
    </location>
</feature>
<dbReference type="PROSITE" id="PS51469">
    <property type="entry name" value="SUN"/>
    <property type="match status" value="1"/>
</dbReference>
<organism evidence="7 8">
    <name type="scientific">Colletotrichum trifolii</name>
    <dbReference type="NCBI Taxonomy" id="5466"/>
    <lineage>
        <taxon>Eukaryota</taxon>
        <taxon>Fungi</taxon>
        <taxon>Dikarya</taxon>
        <taxon>Ascomycota</taxon>
        <taxon>Pezizomycotina</taxon>
        <taxon>Sordariomycetes</taxon>
        <taxon>Hypocreomycetidae</taxon>
        <taxon>Glomerellales</taxon>
        <taxon>Glomerellaceae</taxon>
        <taxon>Colletotrichum</taxon>
        <taxon>Colletotrichum orbiculare species complex</taxon>
    </lineage>
</organism>
<evidence type="ECO:0000256" key="3">
    <source>
        <dbReference type="ARBA" id="ARBA00022989"/>
    </source>
</evidence>
<comment type="caution">
    <text evidence="7">The sequence shown here is derived from an EMBL/GenBank/DDBJ whole genome shotgun (WGS) entry which is preliminary data.</text>
</comment>
<dbReference type="PANTHER" id="PTHR12911:SF8">
    <property type="entry name" value="KLAROID PROTEIN-RELATED"/>
    <property type="match status" value="1"/>
</dbReference>
<name>A0A4R8RFM4_COLTR</name>
<keyword evidence="8" id="KW-1185">Reference proteome</keyword>
<gene>
    <name evidence="7" type="ORF">CTRI78_v006475</name>
</gene>
<feature type="compositionally biased region" description="Acidic residues" evidence="5">
    <location>
        <begin position="203"/>
        <end position="213"/>
    </location>
</feature>
<dbReference type="InterPro" id="IPR045119">
    <property type="entry name" value="SUN1-5"/>
</dbReference>
<dbReference type="Gene3D" id="2.60.120.260">
    <property type="entry name" value="Galactose-binding domain-like"/>
    <property type="match status" value="1"/>
</dbReference>
<reference evidence="7 8" key="1">
    <citation type="submission" date="2018-12" db="EMBL/GenBank/DDBJ databases">
        <title>Genome sequence and assembly of Colletotrichum trifolii.</title>
        <authorList>
            <person name="Gan P."/>
            <person name="Shirasu K."/>
        </authorList>
    </citation>
    <scope>NUCLEOTIDE SEQUENCE [LARGE SCALE GENOMIC DNA]</scope>
    <source>
        <strain evidence="7 8">543-2</strain>
    </source>
</reference>